<feature type="region of interest" description="Disordered" evidence="2">
    <location>
        <begin position="999"/>
        <end position="1056"/>
    </location>
</feature>
<proteinExistence type="predicted"/>
<evidence type="ECO:0000256" key="1">
    <source>
        <dbReference type="SAM" id="Coils"/>
    </source>
</evidence>
<evidence type="ECO:0000313" key="4">
    <source>
        <dbReference type="Proteomes" id="UP000717585"/>
    </source>
</evidence>
<dbReference type="AlphaFoldDB" id="A0A8J6E105"/>
<dbReference type="PANTHER" id="PTHR23159:SF60">
    <property type="entry name" value="SPINDLE ASSEMBLY ABNORMAL PROTEIN 4"/>
    <property type="match status" value="1"/>
</dbReference>
<feature type="coiled-coil region" evidence="1">
    <location>
        <begin position="643"/>
        <end position="712"/>
    </location>
</feature>
<protein>
    <submittedName>
        <fullName evidence="3">Uncharacterized protein</fullName>
    </submittedName>
</protein>
<name>A0A8J6E105_9EUKA</name>
<dbReference type="Gene3D" id="1.20.58.60">
    <property type="match status" value="1"/>
</dbReference>
<evidence type="ECO:0000256" key="2">
    <source>
        <dbReference type="SAM" id="MobiDB-lite"/>
    </source>
</evidence>
<keyword evidence="4" id="KW-1185">Reference proteome</keyword>
<keyword evidence="1" id="KW-0175">Coiled coil</keyword>
<organism evidence="3 4">
    <name type="scientific">Carpediemonas membranifera</name>
    <dbReference type="NCBI Taxonomy" id="201153"/>
    <lineage>
        <taxon>Eukaryota</taxon>
        <taxon>Metamonada</taxon>
        <taxon>Carpediemonas-like organisms</taxon>
        <taxon>Carpediemonas</taxon>
    </lineage>
</organism>
<feature type="coiled-coil region" evidence="1">
    <location>
        <begin position="940"/>
        <end position="981"/>
    </location>
</feature>
<accession>A0A8J6E105</accession>
<feature type="compositionally biased region" description="Polar residues" evidence="2">
    <location>
        <begin position="1006"/>
        <end position="1020"/>
    </location>
</feature>
<dbReference type="Proteomes" id="UP000717585">
    <property type="component" value="Unassembled WGS sequence"/>
</dbReference>
<gene>
    <name evidence="3" type="ORF">J8273_5503</name>
</gene>
<feature type="coiled-coil region" evidence="1">
    <location>
        <begin position="174"/>
        <end position="208"/>
    </location>
</feature>
<feature type="compositionally biased region" description="Polar residues" evidence="2">
    <location>
        <begin position="1044"/>
        <end position="1056"/>
    </location>
</feature>
<comment type="caution">
    <text evidence="3">The sequence shown here is derived from an EMBL/GenBank/DDBJ whole genome shotgun (WGS) entry which is preliminary data.</text>
</comment>
<reference evidence="3" key="1">
    <citation type="submission" date="2021-05" db="EMBL/GenBank/DDBJ databases">
        <title>A free-living protist that lacks canonical eukaryotic 1 DNA replication and segregation systems.</title>
        <authorList>
            <person name="Salas-Leiva D.E."/>
            <person name="Tromer E.C."/>
            <person name="Curtis B.A."/>
            <person name="Jerlstrom-Hultqvist J."/>
            <person name="Kolisko M."/>
            <person name="Yi Z."/>
            <person name="Salas-Leiva J.S."/>
            <person name="Gallot-Lavallee L."/>
            <person name="Kops G.J.P.L."/>
            <person name="Archibald J.M."/>
            <person name="Simpson A.G.B."/>
            <person name="Roger A.J."/>
        </authorList>
    </citation>
    <scope>NUCLEOTIDE SEQUENCE</scope>
    <source>
        <strain evidence="3">BICM</strain>
    </source>
</reference>
<dbReference type="PANTHER" id="PTHR23159">
    <property type="entry name" value="CENTROSOMAL PROTEIN 2"/>
    <property type="match status" value="1"/>
</dbReference>
<evidence type="ECO:0000313" key="3">
    <source>
        <dbReference type="EMBL" id="KAG9392501.1"/>
    </source>
</evidence>
<dbReference type="EMBL" id="JAHDYR010000038">
    <property type="protein sequence ID" value="KAG9392501.1"/>
    <property type="molecule type" value="Genomic_DNA"/>
</dbReference>
<sequence length="1056" mass="113475">MDFSNALLNDNTVMRATVAKLISDRDDLASTVEITDAKLRDAYKTHETQESALLDSQQTVNALFDVAGSLTGGFGATWDSVWGTTDCMVHAMDRISDAVDAHGEKSGELREFAKRMQLEHDAELAAVRAKLWALACRIRAALCDAECGNSDRMVVLEAQVQEEAAGHEQTTLTLHKTEQVLEETRSTLEELQTDLMTLRADVAERDRAHECLARAVASWRDRLGLGPDGKESGHMAVDALMAETAVREARATSALEAEQARVEETARELASVVDGAQARLDTVTSITASIALSARDRPVLLMPPAPAGPDVDRSRVGAVFGRMVAEYAKLHREHAELMQQHAELQTETAAVEATLSSDFGELAATARGQAERIAELEASNATLVSRLAAADLAIGALSEVAAAELDRALVHIEGLSGGLVGISGDAARVADACSAVQALSPPPAGAPLPPAPVPALVGEWLAVEAVRVELGRQLAVLTDEDGYVATISATLTGEEQTNRRLHGLVADLRDTVHNYGAAVEGLVDTARHIGPAIDIGPIELRAVREKLEGVARQARGTVVAATDAGGALMDMTAASVTVDRISTALHAIPLPDAEAVRAYIDGLVADMDLERRALVDKMAALVCAASDHVADLADRIAVRDSAIDDLNAEVKAREQRIAALEEEKMGLGSIVDRKDDAIEDLSHRLTTATDELDRAQERGDCLENAVRVLRDRVVAVVEIDPALVDTQLDLLSDPARPDEHALASDAIERFTNAHNVHIAELEAELDGLKESISTLRDDLDDAYDENRRQAEELDAADRGQDQRLREKDAMLKAAEEREKVANRTVEAQQVEISEHEAAIARLEAEMADMERPRGPDEAFAELDGLTDSVAHMKSTLSRVGAEYDTFKDTLTAIQDRARVTQAGWDARASELRGDLEETMKAVRTATLGSTGPVADSSGAIESLQQEVKEQRLLVSTLRTTIKTLESDLEIARASLNTIRAESTKQSIAHEAEDREIKQKLAEIKSPAQSPTAEGGSTASSPRGGAQRSKGWSIIQRQLDKKRSSSLSSTAQVGPWG</sequence>
<feature type="coiled-coil region" evidence="1">
    <location>
        <begin position="758"/>
        <end position="852"/>
    </location>
</feature>